<dbReference type="OrthoDB" id="9890016at2"/>
<gene>
    <name evidence="1" type="ORF">B7H17_24990</name>
    <name evidence="2" type="ORF">ID616_30295</name>
</gene>
<evidence type="ECO:0000313" key="4">
    <source>
        <dbReference type="Proteomes" id="UP000516786"/>
    </source>
</evidence>
<proteinExistence type="predicted"/>
<reference evidence="2 4" key="2">
    <citation type="submission" date="2020-09" db="EMBL/GenBank/DDBJ databases">
        <title>Co-existence of a novel multidrug-resistance efflux pump with carbapenem resistance gene blaVIM-2 in one megaplasmid in Pseudomonas putida.</title>
        <authorList>
            <person name="Peng K."/>
            <person name="Li R."/>
        </authorList>
    </citation>
    <scope>NUCLEOTIDE SEQUENCE [LARGE SCALE GENOMIC DNA]</scope>
    <source>
        <strain evidence="2 4">ZXPA-20</strain>
        <plasmid evidence="2 4">pZXPA-20-602k</plasmid>
    </source>
</reference>
<evidence type="ECO:0000313" key="1">
    <source>
        <dbReference type="EMBL" id="ORL58788.1"/>
    </source>
</evidence>
<dbReference type="EMBL" id="CP061724">
    <property type="protein sequence ID" value="QOD01516.1"/>
    <property type="molecule type" value="Genomic_DNA"/>
</dbReference>
<dbReference type="Proteomes" id="UP000193675">
    <property type="component" value="Unassembled WGS sequence"/>
</dbReference>
<dbReference type="EMBL" id="NBWC01000049">
    <property type="protein sequence ID" value="ORL58788.1"/>
    <property type="molecule type" value="Genomic_DNA"/>
</dbReference>
<organism evidence="1 3">
    <name type="scientific">Pseudomonas putida</name>
    <name type="common">Arthrobacter siderocapsulatus</name>
    <dbReference type="NCBI Taxonomy" id="303"/>
    <lineage>
        <taxon>Bacteria</taxon>
        <taxon>Pseudomonadati</taxon>
        <taxon>Pseudomonadota</taxon>
        <taxon>Gammaproteobacteria</taxon>
        <taxon>Pseudomonadales</taxon>
        <taxon>Pseudomonadaceae</taxon>
        <taxon>Pseudomonas</taxon>
    </lineage>
</organism>
<dbReference type="RefSeq" id="WP_084851656.1">
    <property type="nucleotide sequence ID" value="NZ_CP061724.1"/>
</dbReference>
<evidence type="ECO:0000313" key="3">
    <source>
        <dbReference type="Proteomes" id="UP000193675"/>
    </source>
</evidence>
<accession>A0A1X0Z6V8</accession>
<keyword evidence="2" id="KW-0614">Plasmid</keyword>
<evidence type="ECO:0000313" key="2">
    <source>
        <dbReference type="EMBL" id="QOD01516.1"/>
    </source>
</evidence>
<protein>
    <submittedName>
        <fullName evidence="1">Uncharacterized protein</fullName>
    </submittedName>
</protein>
<dbReference type="AlphaFoldDB" id="A0A1X0Z6V8"/>
<dbReference type="Proteomes" id="UP000516786">
    <property type="component" value="Plasmid pZXPA-20-602k"/>
</dbReference>
<reference evidence="1 3" key="1">
    <citation type="submission" date="2017-04" db="EMBL/GenBank/DDBJ databases">
        <title>Presence of VIM-2 positive Pseudomonas species in chickens and their surrounding environment.</title>
        <authorList>
            <person name="Zhang R."/>
        </authorList>
    </citation>
    <scope>NUCLEOTIDE SEQUENCE [LARGE SCALE GENOMIC DNA]</scope>
    <source>
        <strain evidence="1 3">DZ-C18</strain>
    </source>
</reference>
<geneLocation type="plasmid" evidence="2 4">
    <name>pZXPA-20-602k</name>
</geneLocation>
<name>A0A1X0Z6V8_PSEPU</name>
<sequence>MADNMQMCWEWLNDRSRYASVIIDFNGDQTYKHHRVSWHVQGFGWCDATGKSLEEAVLNAINTRVDNESLEYFTPE</sequence>